<dbReference type="SUPFAM" id="SSF47874">
    <property type="entry name" value="Annexin"/>
    <property type="match status" value="1"/>
</dbReference>
<keyword evidence="4" id="KW-1133">Transmembrane helix</keyword>
<evidence type="ECO:0000256" key="4">
    <source>
        <dbReference type="SAM" id="Phobius"/>
    </source>
</evidence>
<comment type="similarity">
    <text evidence="1">Belongs to the annexin family.</text>
</comment>
<dbReference type="PANTHER" id="PTHR10502:SF102">
    <property type="entry name" value="ANNEXIN B11"/>
    <property type="match status" value="1"/>
</dbReference>
<dbReference type="GO" id="GO:0005886">
    <property type="term" value="C:plasma membrane"/>
    <property type="evidence" value="ECO:0007669"/>
    <property type="project" value="TreeGrafter"/>
</dbReference>
<keyword evidence="4" id="KW-0812">Transmembrane</keyword>
<dbReference type="GO" id="GO:0005509">
    <property type="term" value="F:calcium ion binding"/>
    <property type="evidence" value="ECO:0007669"/>
    <property type="project" value="InterPro"/>
</dbReference>
<accession>A0AAV6XME6</accession>
<dbReference type="GO" id="GO:0009651">
    <property type="term" value="P:response to salt stress"/>
    <property type="evidence" value="ECO:0007669"/>
    <property type="project" value="TreeGrafter"/>
</dbReference>
<feature type="transmembrane region" description="Helical" evidence="4">
    <location>
        <begin position="28"/>
        <end position="56"/>
    </location>
</feature>
<protein>
    <recommendedName>
        <fullName evidence="7">Annexin</fullName>
    </recommendedName>
</protein>
<evidence type="ECO:0000256" key="1">
    <source>
        <dbReference type="ARBA" id="ARBA00007831"/>
    </source>
</evidence>
<dbReference type="Pfam" id="PF00191">
    <property type="entry name" value="Annexin"/>
    <property type="match status" value="2"/>
</dbReference>
<sequence length="234" mass="26704">MATLSVPQVLTSPRDDAMELYRAFKGNYFIILLLFHLFIIHLMHFQIIFCLFILLFEANYLNCLGFRCDTGKVVNILAHRDAAQRSLIEQEYRTMYSEELTKRLTSELSGDLRKAVLLWLPDPAGRDATIVRQALSDSVNLKVATEMMLAFINIMRYEGPEVVDNSMAEHDATKGTGADEAALSRIIVTRTEMDMQYIKAEYQKKYGKLLNDVVHKETSSHYRTFLLALLGPSV</sequence>
<dbReference type="PANTHER" id="PTHR10502">
    <property type="entry name" value="ANNEXIN"/>
    <property type="match status" value="1"/>
</dbReference>
<dbReference type="EMBL" id="WHWC01000005">
    <property type="protein sequence ID" value="KAG8382655.1"/>
    <property type="molecule type" value="Genomic_DNA"/>
</dbReference>
<keyword evidence="6" id="KW-1185">Reference proteome</keyword>
<evidence type="ECO:0000256" key="3">
    <source>
        <dbReference type="ARBA" id="ARBA00023216"/>
    </source>
</evidence>
<dbReference type="GO" id="GO:0001786">
    <property type="term" value="F:phosphatidylserine binding"/>
    <property type="evidence" value="ECO:0007669"/>
    <property type="project" value="TreeGrafter"/>
</dbReference>
<dbReference type="SMART" id="SM00335">
    <property type="entry name" value="ANX"/>
    <property type="match status" value="2"/>
</dbReference>
<gene>
    <name evidence="5" type="ORF">BUALT_Bualt05G0099900</name>
</gene>
<dbReference type="GO" id="GO:0005737">
    <property type="term" value="C:cytoplasm"/>
    <property type="evidence" value="ECO:0007669"/>
    <property type="project" value="TreeGrafter"/>
</dbReference>
<keyword evidence="2" id="KW-0677">Repeat</keyword>
<keyword evidence="3" id="KW-0041">Annexin</keyword>
<dbReference type="GO" id="GO:0009414">
    <property type="term" value="P:response to water deprivation"/>
    <property type="evidence" value="ECO:0007669"/>
    <property type="project" value="TreeGrafter"/>
</dbReference>
<dbReference type="FunFam" id="1.10.220.10:FF:000001">
    <property type="entry name" value="Annexin"/>
    <property type="match status" value="1"/>
</dbReference>
<name>A0AAV6XME6_9LAMI</name>
<keyword evidence="4" id="KW-0472">Membrane</keyword>
<evidence type="ECO:0000256" key="2">
    <source>
        <dbReference type="ARBA" id="ARBA00022737"/>
    </source>
</evidence>
<proteinExistence type="inferred from homology"/>
<dbReference type="Gene3D" id="1.10.220.10">
    <property type="entry name" value="Annexin"/>
    <property type="match status" value="2"/>
</dbReference>
<dbReference type="GO" id="GO:0005544">
    <property type="term" value="F:calcium-dependent phospholipid binding"/>
    <property type="evidence" value="ECO:0007669"/>
    <property type="project" value="InterPro"/>
</dbReference>
<evidence type="ECO:0008006" key="7">
    <source>
        <dbReference type="Google" id="ProtNLM"/>
    </source>
</evidence>
<dbReference type="Proteomes" id="UP000826271">
    <property type="component" value="Unassembled WGS sequence"/>
</dbReference>
<evidence type="ECO:0000313" key="5">
    <source>
        <dbReference type="EMBL" id="KAG8382655.1"/>
    </source>
</evidence>
<dbReference type="AlphaFoldDB" id="A0AAV6XME6"/>
<evidence type="ECO:0000313" key="6">
    <source>
        <dbReference type="Proteomes" id="UP000826271"/>
    </source>
</evidence>
<dbReference type="GO" id="GO:0009408">
    <property type="term" value="P:response to heat"/>
    <property type="evidence" value="ECO:0007669"/>
    <property type="project" value="TreeGrafter"/>
</dbReference>
<reference evidence="5" key="1">
    <citation type="submission" date="2019-10" db="EMBL/GenBank/DDBJ databases">
        <authorList>
            <person name="Zhang R."/>
            <person name="Pan Y."/>
            <person name="Wang J."/>
            <person name="Ma R."/>
            <person name="Yu S."/>
        </authorList>
    </citation>
    <scope>NUCLEOTIDE SEQUENCE</scope>
    <source>
        <strain evidence="5">LA-IB0</strain>
        <tissue evidence="5">Leaf</tissue>
    </source>
</reference>
<dbReference type="InterPro" id="IPR018502">
    <property type="entry name" value="Annexin_repeat"/>
</dbReference>
<organism evidence="5 6">
    <name type="scientific">Buddleja alternifolia</name>
    <dbReference type="NCBI Taxonomy" id="168488"/>
    <lineage>
        <taxon>Eukaryota</taxon>
        <taxon>Viridiplantae</taxon>
        <taxon>Streptophyta</taxon>
        <taxon>Embryophyta</taxon>
        <taxon>Tracheophyta</taxon>
        <taxon>Spermatophyta</taxon>
        <taxon>Magnoliopsida</taxon>
        <taxon>eudicotyledons</taxon>
        <taxon>Gunneridae</taxon>
        <taxon>Pentapetalae</taxon>
        <taxon>asterids</taxon>
        <taxon>lamiids</taxon>
        <taxon>Lamiales</taxon>
        <taxon>Scrophulariaceae</taxon>
        <taxon>Buddlejeae</taxon>
        <taxon>Buddleja</taxon>
    </lineage>
</organism>
<comment type="caution">
    <text evidence="5">The sequence shown here is derived from an EMBL/GenBank/DDBJ whole genome shotgun (WGS) entry which is preliminary data.</text>
</comment>
<dbReference type="GO" id="GO:0009409">
    <property type="term" value="P:response to cold"/>
    <property type="evidence" value="ECO:0007669"/>
    <property type="project" value="TreeGrafter"/>
</dbReference>
<dbReference type="PROSITE" id="PS51897">
    <property type="entry name" value="ANNEXIN_2"/>
    <property type="match status" value="2"/>
</dbReference>
<dbReference type="InterPro" id="IPR037104">
    <property type="entry name" value="Annexin_sf"/>
</dbReference>